<dbReference type="Gene3D" id="3.40.50.12110">
    <property type="match status" value="1"/>
</dbReference>
<dbReference type="GO" id="GO:0051539">
    <property type="term" value="F:4 iron, 4 sulfur cluster binding"/>
    <property type="evidence" value="ECO:0007669"/>
    <property type="project" value="TreeGrafter"/>
</dbReference>
<dbReference type="Gene3D" id="3.80.30.30">
    <property type="match status" value="1"/>
</dbReference>
<protein>
    <submittedName>
        <fullName evidence="2">Spore photoproduct lyase</fullName>
        <ecNumber evidence="2">4.1.99.14</ecNumber>
    </submittedName>
</protein>
<dbReference type="PANTHER" id="PTHR37822">
    <property type="entry name" value="SPORE PHOTOPRODUCT LYASE-RELATED"/>
    <property type="match status" value="1"/>
</dbReference>
<dbReference type="PATRIC" id="fig|1666911.3.peg.521"/>
<dbReference type="STRING" id="1666911.HLUCCA11_11480"/>
<keyword evidence="2" id="KW-0456">Lyase</keyword>
<feature type="compositionally biased region" description="Low complexity" evidence="1">
    <location>
        <begin position="14"/>
        <end position="24"/>
    </location>
</feature>
<dbReference type="Proteomes" id="UP000050465">
    <property type="component" value="Unassembled WGS sequence"/>
</dbReference>
<dbReference type="GO" id="GO:1904047">
    <property type="term" value="F:S-adenosyl-L-methionine binding"/>
    <property type="evidence" value="ECO:0007669"/>
    <property type="project" value="TreeGrafter"/>
</dbReference>
<dbReference type="GO" id="GO:0042601">
    <property type="term" value="C:endospore-forming forespore"/>
    <property type="evidence" value="ECO:0007669"/>
    <property type="project" value="TreeGrafter"/>
</dbReference>
<dbReference type="GO" id="GO:0003913">
    <property type="term" value="F:DNA photolyase activity"/>
    <property type="evidence" value="ECO:0007669"/>
    <property type="project" value="TreeGrafter"/>
</dbReference>
<proteinExistence type="predicted"/>
<feature type="region of interest" description="Disordered" evidence="1">
    <location>
        <begin position="1"/>
        <end position="55"/>
    </location>
</feature>
<name>A0A0P7YWI8_9CYAN</name>
<evidence type="ECO:0000256" key="1">
    <source>
        <dbReference type="SAM" id="MobiDB-lite"/>
    </source>
</evidence>
<dbReference type="AlphaFoldDB" id="A0A0P7YWI8"/>
<comment type="caution">
    <text evidence="2">The sequence shown here is derived from an EMBL/GenBank/DDBJ whole genome shotgun (WGS) entry which is preliminary data.</text>
</comment>
<evidence type="ECO:0000313" key="3">
    <source>
        <dbReference type="Proteomes" id="UP000050465"/>
    </source>
</evidence>
<feature type="compositionally biased region" description="Polar residues" evidence="1">
    <location>
        <begin position="1"/>
        <end position="10"/>
    </location>
</feature>
<evidence type="ECO:0000313" key="2">
    <source>
        <dbReference type="EMBL" id="KPQ35303.1"/>
    </source>
</evidence>
<gene>
    <name evidence="2" type="primary">splB</name>
    <name evidence="2" type="ORF">HLUCCA11_11480</name>
</gene>
<organism evidence="2 3">
    <name type="scientific">Phormidesmis priestleyi Ana</name>
    <dbReference type="NCBI Taxonomy" id="1666911"/>
    <lineage>
        <taxon>Bacteria</taxon>
        <taxon>Bacillati</taxon>
        <taxon>Cyanobacteriota</taxon>
        <taxon>Cyanophyceae</taxon>
        <taxon>Leptolyngbyales</taxon>
        <taxon>Leptolyngbyaceae</taxon>
        <taxon>Phormidesmis</taxon>
    </lineage>
</organism>
<sequence length="399" mass="44212">MSSISASASEFINAPTTAPTAAPTEEVFSPHTSPHIASEAVPSQPLPSPQTPLTPAITTQHSKLWRPKQVLVTPDAYEEAWGQQIIARVQALGIPVTRLSQNRITGLKGKTEQETYAKAKNTMAIVNAPVGQLKLTPIPPSADWQFHLAHGCPAHCQYCYLAGSLSGAPVVKVYANLPTILENLANYEKENQHTTYEVSCYTDPLGIEHLTGSLAACIRYFGTRKSAQLRWVTKFDSVDSLLDLPHQGHTRCRISVNADPVSRTLEGGTATVEQRLQGVRKLALQGYPIGLVVAPIMAIANWQTHYETLFNQVSQALNFECDLTFELITHRFTPKSKEVLQSWYPKSPLDLEEANRSQKRNKFGGVKYVYPKDTMAALKEFIQSQIDARFPNAEILYWT</sequence>
<dbReference type="InterPro" id="IPR049539">
    <property type="entry name" value="SPL"/>
</dbReference>
<dbReference type="EMBL" id="LJZR01000013">
    <property type="protein sequence ID" value="KPQ35303.1"/>
    <property type="molecule type" value="Genomic_DNA"/>
</dbReference>
<dbReference type="EC" id="4.1.99.14" evidence="2"/>
<accession>A0A0P7YWI8</accession>
<dbReference type="Pfam" id="PF20903">
    <property type="entry name" value="SPL"/>
    <property type="match status" value="1"/>
</dbReference>
<reference evidence="2 3" key="1">
    <citation type="submission" date="2015-09" db="EMBL/GenBank/DDBJ databases">
        <title>Identification and resolution of microdiversity through metagenomic sequencing of parallel consortia.</title>
        <authorList>
            <person name="Nelson W.C."/>
            <person name="Romine M.F."/>
            <person name="Lindemann S.R."/>
        </authorList>
    </citation>
    <scope>NUCLEOTIDE SEQUENCE [LARGE SCALE GENOMIC DNA]</scope>
    <source>
        <strain evidence="2">Ana</strain>
    </source>
</reference>
<dbReference type="PANTHER" id="PTHR37822:SF2">
    <property type="entry name" value="SPORE PHOTOPRODUCT LYASE"/>
    <property type="match status" value="1"/>
</dbReference>